<sequence>MTNLPKTKKLDLDLAGGWLTIWLNSPENRNALSAEMSAELVTVFDAVRNDRSIRGITLRGRNGLFCAGGDLKGMKSTANQDASATERRMAAVALSQQGGELFKSLNTLPQVVIVLVEGAAMAGGLGLVCCADVIAVTHDARFALTETKLGITPAQIAPYIVQRFGQPTARRLMLTGAQFRGSDALTLGLADHVADNAAGLDAYETTIRQQVLACAPGATAVTKKIVLAAPHLKATSMISFAAEKFADCMLSDEAQEGLSAFIEKRNPNWATGGEKA</sequence>
<evidence type="ECO:0000313" key="3">
    <source>
        <dbReference type="Proteomes" id="UP000630923"/>
    </source>
</evidence>
<dbReference type="Proteomes" id="UP000630923">
    <property type="component" value="Unassembled WGS sequence"/>
</dbReference>
<dbReference type="Gene3D" id="3.90.226.10">
    <property type="entry name" value="2-enoyl-CoA Hydratase, Chain A, domain 1"/>
    <property type="match status" value="1"/>
</dbReference>
<evidence type="ECO:0000313" key="2">
    <source>
        <dbReference type="EMBL" id="GHF31181.1"/>
    </source>
</evidence>
<accession>A0A919AY27</accession>
<reference evidence="2" key="2">
    <citation type="submission" date="2020-09" db="EMBL/GenBank/DDBJ databases">
        <authorList>
            <person name="Sun Q."/>
            <person name="Kim S."/>
        </authorList>
    </citation>
    <scope>NUCLEOTIDE SEQUENCE</scope>
    <source>
        <strain evidence="2">KCTC 42590</strain>
    </source>
</reference>
<protein>
    <submittedName>
        <fullName evidence="2">Isohexenylglutaconyl-CoA hydratase</fullName>
    </submittedName>
</protein>
<keyword evidence="3" id="KW-1185">Reference proteome</keyword>
<dbReference type="GO" id="GO:0008300">
    <property type="term" value="P:isoprenoid catabolic process"/>
    <property type="evidence" value="ECO:0007669"/>
    <property type="project" value="TreeGrafter"/>
</dbReference>
<dbReference type="AlphaFoldDB" id="A0A919AY27"/>
<dbReference type="InterPro" id="IPR051683">
    <property type="entry name" value="Enoyl-CoA_Hydratase/Isomerase"/>
</dbReference>
<dbReference type="PANTHER" id="PTHR42964:SF1">
    <property type="entry name" value="POLYKETIDE BIOSYNTHESIS ENOYL-COA HYDRATASE PKSH-RELATED"/>
    <property type="match status" value="1"/>
</dbReference>
<dbReference type="Pfam" id="PF00378">
    <property type="entry name" value="ECH_1"/>
    <property type="match status" value="1"/>
</dbReference>
<dbReference type="InterPro" id="IPR014748">
    <property type="entry name" value="Enoyl-CoA_hydra_C"/>
</dbReference>
<organism evidence="2 3">
    <name type="scientific">Kordiimonas sediminis</name>
    <dbReference type="NCBI Taxonomy" id="1735581"/>
    <lineage>
        <taxon>Bacteria</taxon>
        <taxon>Pseudomonadati</taxon>
        <taxon>Pseudomonadota</taxon>
        <taxon>Alphaproteobacteria</taxon>
        <taxon>Kordiimonadales</taxon>
        <taxon>Kordiimonadaceae</taxon>
        <taxon>Kordiimonas</taxon>
    </lineage>
</organism>
<dbReference type="CDD" id="cd06558">
    <property type="entry name" value="crotonase-like"/>
    <property type="match status" value="1"/>
</dbReference>
<dbReference type="GO" id="GO:0003824">
    <property type="term" value="F:catalytic activity"/>
    <property type="evidence" value="ECO:0007669"/>
    <property type="project" value="UniProtKB-ARBA"/>
</dbReference>
<gene>
    <name evidence="2" type="primary">atuE</name>
    <name evidence="2" type="ORF">GCM10017044_28300</name>
</gene>
<comment type="caution">
    <text evidence="2">The sequence shown here is derived from an EMBL/GenBank/DDBJ whole genome shotgun (WGS) entry which is preliminary data.</text>
</comment>
<dbReference type="SUPFAM" id="SSF52096">
    <property type="entry name" value="ClpP/crotonase"/>
    <property type="match status" value="1"/>
</dbReference>
<dbReference type="RefSeq" id="WP_191254039.1">
    <property type="nucleotide sequence ID" value="NZ_BNCI01000002.1"/>
</dbReference>
<dbReference type="PANTHER" id="PTHR42964">
    <property type="entry name" value="ENOYL-COA HYDRATASE"/>
    <property type="match status" value="1"/>
</dbReference>
<name>A0A919AY27_9PROT</name>
<dbReference type="InterPro" id="IPR029045">
    <property type="entry name" value="ClpP/crotonase-like_dom_sf"/>
</dbReference>
<reference evidence="2" key="1">
    <citation type="journal article" date="2014" name="Int. J. Syst. Evol. Microbiol.">
        <title>Complete genome sequence of Corynebacterium casei LMG S-19264T (=DSM 44701T), isolated from a smear-ripened cheese.</title>
        <authorList>
            <consortium name="US DOE Joint Genome Institute (JGI-PGF)"/>
            <person name="Walter F."/>
            <person name="Albersmeier A."/>
            <person name="Kalinowski J."/>
            <person name="Ruckert C."/>
        </authorList>
    </citation>
    <scope>NUCLEOTIDE SEQUENCE</scope>
    <source>
        <strain evidence="2">KCTC 42590</strain>
    </source>
</reference>
<evidence type="ECO:0000256" key="1">
    <source>
        <dbReference type="ARBA" id="ARBA00005254"/>
    </source>
</evidence>
<proteinExistence type="inferred from homology"/>
<comment type="similarity">
    <text evidence="1">Belongs to the enoyl-CoA hydratase/isomerase family.</text>
</comment>
<dbReference type="EMBL" id="BNCI01000002">
    <property type="protein sequence ID" value="GHF31181.1"/>
    <property type="molecule type" value="Genomic_DNA"/>
</dbReference>
<dbReference type="Gene3D" id="1.10.12.10">
    <property type="entry name" value="Lyase 2-enoyl-coa Hydratase, Chain A, domain 2"/>
    <property type="match status" value="1"/>
</dbReference>
<dbReference type="InterPro" id="IPR001753">
    <property type="entry name" value="Enoyl-CoA_hydra/iso"/>
</dbReference>